<name>A0A4R8DFA6_9BACT</name>
<keyword evidence="4" id="KW-1185">Reference proteome</keyword>
<keyword evidence="1" id="KW-0880">Kelch repeat</keyword>
<dbReference type="InterPro" id="IPR015915">
    <property type="entry name" value="Kelch-typ_b-propeller"/>
</dbReference>
<evidence type="ECO:0000313" key="4">
    <source>
        <dbReference type="Proteomes" id="UP000294498"/>
    </source>
</evidence>
<dbReference type="RefSeq" id="WP_133995847.1">
    <property type="nucleotide sequence ID" value="NZ_SODV01000002.1"/>
</dbReference>
<reference evidence="3 4" key="1">
    <citation type="submission" date="2019-03" db="EMBL/GenBank/DDBJ databases">
        <title>Genomic Encyclopedia of Type Strains, Phase IV (KMG-IV): sequencing the most valuable type-strain genomes for metagenomic binning, comparative biology and taxonomic classification.</title>
        <authorList>
            <person name="Goeker M."/>
        </authorList>
    </citation>
    <scope>NUCLEOTIDE SEQUENCE [LARGE SCALE GENOMIC DNA]</scope>
    <source>
        <strain evidence="3 4">DSM 100059</strain>
    </source>
</reference>
<dbReference type="OrthoDB" id="103335at2"/>
<gene>
    <name evidence="3" type="ORF">EDB95_3809</name>
</gene>
<dbReference type="EMBL" id="SODV01000002">
    <property type="protein sequence ID" value="TDW95988.1"/>
    <property type="molecule type" value="Genomic_DNA"/>
</dbReference>
<sequence>MKVQRLLFIVSMSVVLFSCGNSSNNNNGDWVTKAVFHGQNRIGAVGFVIGDTGYVSTGFDGTYYYNDLWAYDTTNNAWVQRDSFPGPRRATGVAFATSDYGYVGAGFNGSGVTVSGATQYYLQDFYKYSPTTNSWTQIGNLPLTQGSPGLRFATAFGIGGTYNIGGVVGGTDGQFNYNTFYKWTESTNTWTADNSYPGPKRVGSVSWVYSSKAYVITGTGDNNTNLTDFWRYDPSQSGSNQWYQLRRISGVTDQSYDAGYRIVRTDAVAWQQNNAGVPKAYITFGSNGGSLVDCWEYDFATDLWTQKNNFPPGGGRVGAVALTIDGQGFVGLGGTSLSSGPGGTYYSDWTAFLPNTPYNPDDYYAQ</sequence>
<accession>A0A4R8DFA6</accession>
<dbReference type="PANTHER" id="PTHR45632">
    <property type="entry name" value="LD33804P"/>
    <property type="match status" value="1"/>
</dbReference>
<dbReference type="PANTHER" id="PTHR45632:SF3">
    <property type="entry name" value="KELCH-LIKE PROTEIN 32"/>
    <property type="match status" value="1"/>
</dbReference>
<protein>
    <submittedName>
        <fullName evidence="3">Galactose oxidase-like protein</fullName>
    </submittedName>
</protein>
<keyword evidence="2" id="KW-0677">Repeat</keyword>
<evidence type="ECO:0000256" key="2">
    <source>
        <dbReference type="ARBA" id="ARBA00022737"/>
    </source>
</evidence>
<evidence type="ECO:0000256" key="1">
    <source>
        <dbReference type="ARBA" id="ARBA00022441"/>
    </source>
</evidence>
<dbReference type="AlphaFoldDB" id="A0A4R8DFA6"/>
<evidence type="ECO:0000313" key="3">
    <source>
        <dbReference type="EMBL" id="TDW95988.1"/>
    </source>
</evidence>
<proteinExistence type="predicted"/>
<dbReference type="SUPFAM" id="SSF117281">
    <property type="entry name" value="Kelch motif"/>
    <property type="match status" value="1"/>
</dbReference>
<dbReference type="Proteomes" id="UP000294498">
    <property type="component" value="Unassembled WGS sequence"/>
</dbReference>
<comment type="caution">
    <text evidence="3">The sequence shown here is derived from an EMBL/GenBank/DDBJ whole genome shotgun (WGS) entry which is preliminary data.</text>
</comment>
<dbReference type="PROSITE" id="PS51257">
    <property type="entry name" value="PROKAR_LIPOPROTEIN"/>
    <property type="match status" value="1"/>
</dbReference>
<organism evidence="3 4">
    <name type="scientific">Dinghuibacter silviterrae</name>
    <dbReference type="NCBI Taxonomy" id="1539049"/>
    <lineage>
        <taxon>Bacteria</taxon>
        <taxon>Pseudomonadati</taxon>
        <taxon>Bacteroidota</taxon>
        <taxon>Chitinophagia</taxon>
        <taxon>Chitinophagales</taxon>
        <taxon>Chitinophagaceae</taxon>
        <taxon>Dinghuibacter</taxon>
    </lineage>
</organism>
<dbReference type="Gene3D" id="2.120.10.80">
    <property type="entry name" value="Kelch-type beta propeller"/>
    <property type="match status" value="2"/>
</dbReference>